<name>A0A8J3KLU6_9ACTN</name>
<reference evidence="3 4" key="1">
    <citation type="submission" date="2021-01" db="EMBL/GenBank/DDBJ databases">
        <title>Whole genome shotgun sequence of Catellatospora citrea NBRC 14495.</title>
        <authorList>
            <person name="Komaki H."/>
            <person name="Tamura T."/>
        </authorList>
    </citation>
    <scope>NUCLEOTIDE SEQUENCE [LARGE SCALE GENOMIC DNA]</scope>
    <source>
        <strain evidence="3 4">NBRC 14495</strain>
    </source>
</reference>
<evidence type="ECO:0000259" key="2">
    <source>
        <dbReference type="Pfam" id="PF22422"/>
    </source>
</evidence>
<accession>A0A8J3KLU6</accession>
<evidence type="ECO:0000313" key="4">
    <source>
        <dbReference type="Proteomes" id="UP000659904"/>
    </source>
</evidence>
<dbReference type="Gene3D" id="1.50.10.10">
    <property type="match status" value="1"/>
</dbReference>
<dbReference type="AlphaFoldDB" id="A0A8J3KLU6"/>
<proteinExistence type="predicted"/>
<dbReference type="InterPro" id="IPR032856">
    <property type="entry name" value="GDE_N_bis"/>
</dbReference>
<dbReference type="InterPro" id="IPR008928">
    <property type="entry name" value="6-hairpin_glycosidase_sf"/>
</dbReference>
<dbReference type="SUPFAM" id="SSF48208">
    <property type="entry name" value="Six-hairpin glycosidases"/>
    <property type="match status" value="1"/>
</dbReference>
<gene>
    <name evidence="3" type="ORF">Cci01nite_45590</name>
</gene>
<dbReference type="Pfam" id="PF14742">
    <property type="entry name" value="GDE_N_bis"/>
    <property type="match status" value="1"/>
</dbReference>
<feature type="domain" description="Putative glycogen debranching enzyme N-terminal" evidence="1">
    <location>
        <begin position="11"/>
        <end position="189"/>
    </location>
</feature>
<dbReference type="Proteomes" id="UP000659904">
    <property type="component" value="Unassembled WGS sequence"/>
</dbReference>
<feature type="domain" description="Mannosylglycerate hydrolase MGH1-like glycoside hydrolase" evidence="2">
    <location>
        <begin position="278"/>
        <end position="585"/>
    </location>
</feature>
<dbReference type="GO" id="GO:0005975">
    <property type="term" value="P:carbohydrate metabolic process"/>
    <property type="evidence" value="ECO:0007669"/>
    <property type="project" value="InterPro"/>
</dbReference>
<dbReference type="Pfam" id="PF22422">
    <property type="entry name" value="MGH1-like_GH"/>
    <property type="match status" value="1"/>
</dbReference>
<organism evidence="3 4">
    <name type="scientific">Catellatospora citrea</name>
    <dbReference type="NCBI Taxonomy" id="53366"/>
    <lineage>
        <taxon>Bacteria</taxon>
        <taxon>Bacillati</taxon>
        <taxon>Actinomycetota</taxon>
        <taxon>Actinomycetes</taxon>
        <taxon>Micromonosporales</taxon>
        <taxon>Micromonosporaceae</taxon>
        <taxon>Catellatospora</taxon>
    </lineage>
</organism>
<dbReference type="InterPro" id="IPR054491">
    <property type="entry name" value="MGH1-like_GH"/>
</dbReference>
<comment type="caution">
    <text evidence="3">The sequence shown here is derived from an EMBL/GenBank/DDBJ whole genome shotgun (WGS) entry which is preliminary data.</text>
</comment>
<evidence type="ECO:0000313" key="3">
    <source>
        <dbReference type="EMBL" id="GIF99465.1"/>
    </source>
</evidence>
<protein>
    <submittedName>
        <fullName evidence="3">Amylo-alpha-1,6-glucosidase</fullName>
    </submittedName>
</protein>
<keyword evidence="4" id="KW-1185">Reference proteome</keyword>
<dbReference type="EMBL" id="BONH01000021">
    <property type="protein sequence ID" value="GIF99465.1"/>
    <property type="molecule type" value="Genomic_DNA"/>
</dbReference>
<evidence type="ECO:0000259" key="1">
    <source>
        <dbReference type="Pfam" id="PF14742"/>
    </source>
</evidence>
<sequence>MVMSQARLALLDGSTFFTTNGLGDTDMADDGLYFADTRHLSLWRLTLDGAELHLLSYDTPQYYSARIHATLPSVSVGVNPTVSVRRDRIVATGVHEDVVLENYSDEERDLVVELALDADFADIFEVKDDKIGSRRVTVDVDTDTITFGYRNGDFARATKVVFTEPGTLQPTSMRWAVRLPARGTWTTCIDVICSDNDGEHKLRVGHGGFGRLQPDMPQTMQQWLDEAPVLHTVFDPARHAYRHALQDLAALRFHPIQGCVHSVPAAGAPWFMALFGRDSLITAYQALPFHPRLARTTLDALAMVQATQVDDFRDADPGKIPHELRHGELTATGRTPHSPYYGSHDATLLFLILLDEYERWTGDTEAVHRLEPAARAAVAWMQGPADPDGDGYLEYRTRSPQGLANQCWKDSWNSIMFADGRVADPPIATCEIQGYAYDARLRTARLAREFWHDPGLADQLEQEAAALRQRFNTDFWIAERGHFALALDGGKRQVDAATSNIGHLLWSGIVDDEHAEATVALLLDPKMNSGWGVRTMSSADHGYNPIEYHNGTVWPHDTAIIAEGLRRYGHREQAAELGVKLLEAAAAFGYRLPEVFAGFQRKGNKPVEYPTPSSPQAWSAGSVLLVLRTLFGLDVEDGTLRWAARPAGFDGPMRLENVPVRGRRQTVEI</sequence>
<dbReference type="InterPro" id="IPR012341">
    <property type="entry name" value="6hp_glycosidase-like_sf"/>
</dbReference>